<dbReference type="EMBL" id="LUCH01001954">
    <property type="protein sequence ID" value="KAF5402212.1"/>
    <property type="molecule type" value="Genomic_DNA"/>
</dbReference>
<organism evidence="2 3">
    <name type="scientific">Paragonimus heterotremus</name>
    <dbReference type="NCBI Taxonomy" id="100268"/>
    <lineage>
        <taxon>Eukaryota</taxon>
        <taxon>Metazoa</taxon>
        <taxon>Spiralia</taxon>
        <taxon>Lophotrochozoa</taxon>
        <taxon>Platyhelminthes</taxon>
        <taxon>Trematoda</taxon>
        <taxon>Digenea</taxon>
        <taxon>Plagiorchiida</taxon>
        <taxon>Troglotremata</taxon>
        <taxon>Troglotrematidae</taxon>
        <taxon>Paragonimus</taxon>
    </lineage>
</organism>
<evidence type="ECO:0000256" key="1">
    <source>
        <dbReference type="SAM" id="MobiDB-lite"/>
    </source>
</evidence>
<evidence type="ECO:0000313" key="3">
    <source>
        <dbReference type="Proteomes" id="UP000748531"/>
    </source>
</evidence>
<name>A0A8J4SQD2_9TREM</name>
<sequence length="79" mass="8547">MKNSHEAHHAPLGSANAGHPNSVVGLGKIPPLPENYYADTYIVVLEDYVTKLCEAEPIPSADATPATQASFDNWLTRWG</sequence>
<dbReference type="AlphaFoldDB" id="A0A8J4SQD2"/>
<gene>
    <name evidence="2" type="ORF">PHET_04345</name>
</gene>
<keyword evidence="3" id="KW-1185">Reference proteome</keyword>
<dbReference type="Proteomes" id="UP000748531">
    <property type="component" value="Unassembled WGS sequence"/>
</dbReference>
<feature type="region of interest" description="Disordered" evidence="1">
    <location>
        <begin position="1"/>
        <end position="24"/>
    </location>
</feature>
<reference evidence="2" key="1">
    <citation type="submission" date="2019-05" db="EMBL/GenBank/DDBJ databases">
        <title>Annotation for the trematode Paragonimus heterotremus.</title>
        <authorList>
            <person name="Choi Y.-J."/>
        </authorList>
    </citation>
    <scope>NUCLEOTIDE SEQUENCE</scope>
    <source>
        <strain evidence="2">LC</strain>
    </source>
</reference>
<comment type="caution">
    <text evidence="2">The sequence shown here is derived from an EMBL/GenBank/DDBJ whole genome shotgun (WGS) entry which is preliminary data.</text>
</comment>
<proteinExistence type="predicted"/>
<accession>A0A8J4SQD2</accession>
<protein>
    <submittedName>
        <fullName evidence="2">Uncharacterized protein</fullName>
    </submittedName>
</protein>
<evidence type="ECO:0000313" key="2">
    <source>
        <dbReference type="EMBL" id="KAF5402212.1"/>
    </source>
</evidence>